<name>A0A383A3N1_9ZZZZ</name>
<reference evidence="2" key="1">
    <citation type="submission" date="2018-05" db="EMBL/GenBank/DDBJ databases">
        <authorList>
            <person name="Lanie J.A."/>
            <person name="Ng W.-L."/>
            <person name="Kazmierczak K.M."/>
            <person name="Andrzejewski T.M."/>
            <person name="Davidsen T.M."/>
            <person name="Wayne K.J."/>
            <person name="Tettelin H."/>
            <person name="Glass J.I."/>
            <person name="Rusch D."/>
            <person name="Podicherti R."/>
            <person name="Tsui H.-C.T."/>
            <person name="Winkler M.E."/>
        </authorList>
    </citation>
    <scope>NUCLEOTIDE SEQUENCE</scope>
</reference>
<evidence type="ECO:0000313" key="2">
    <source>
        <dbReference type="EMBL" id="SVE02189.1"/>
    </source>
</evidence>
<dbReference type="EMBL" id="UINC01188800">
    <property type="protein sequence ID" value="SVE02189.1"/>
    <property type="molecule type" value="Genomic_DNA"/>
</dbReference>
<evidence type="ECO:0000256" key="1">
    <source>
        <dbReference type="SAM" id="Phobius"/>
    </source>
</evidence>
<protein>
    <submittedName>
        <fullName evidence="2">Uncharacterized protein</fullName>
    </submittedName>
</protein>
<organism evidence="2">
    <name type="scientific">marine metagenome</name>
    <dbReference type="NCBI Taxonomy" id="408172"/>
    <lineage>
        <taxon>unclassified sequences</taxon>
        <taxon>metagenomes</taxon>
        <taxon>ecological metagenomes</taxon>
    </lineage>
</organism>
<feature type="non-terminal residue" evidence="2">
    <location>
        <position position="1"/>
    </location>
</feature>
<feature type="transmembrane region" description="Helical" evidence="1">
    <location>
        <begin position="78"/>
        <end position="98"/>
    </location>
</feature>
<keyword evidence="1" id="KW-1133">Transmembrane helix</keyword>
<proteinExistence type="predicted"/>
<keyword evidence="1" id="KW-0812">Transmembrane</keyword>
<accession>A0A383A3N1</accession>
<dbReference type="AlphaFoldDB" id="A0A383A3N1"/>
<sequence length="107" mass="11711">VAGFFPHVVIDWGVFFVQDMMVQNVPFRHFLHEALAAGRLPLWEPRINAGFPLFAEGQVGALYPPNWIGAALLSPAQAVTWSVLVHLWAAAAGTFLYLRRGLGAGRA</sequence>
<gene>
    <name evidence="2" type="ORF">METZ01_LOCUS455043</name>
</gene>
<feature type="non-terminal residue" evidence="2">
    <location>
        <position position="107"/>
    </location>
</feature>
<keyword evidence="1" id="KW-0472">Membrane</keyword>